<gene>
    <name evidence="1" type="ORF">RU87_GL001670</name>
</gene>
<comment type="caution">
    <text evidence="1">The sequence shown here is derived from an EMBL/GenBank/DDBJ whole genome shotgun (WGS) entry which is preliminary data.</text>
</comment>
<organism evidence="1 2">
    <name type="scientific">Pseudolactococcus plantarum</name>
    <dbReference type="NCBI Taxonomy" id="1365"/>
    <lineage>
        <taxon>Bacteria</taxon>
        <taxon>Bacillati</taxon>
        <taxon>Bacillota</taxon>
        <taxon>Bacilli</taxon>
        <taxon>Lactobacillales</taxon>
        <taxon>Streptococcaceae</taxon>
        <taxon>Pseudolactococcus</taxon>
    </lineage>
</organism>
<dbReference type="InterPro" id="IPR023378">
    <property type="entry name" value="YheA/YmcA-like_dom_sf"/>
</dbReference>
<name>A0A2A5RYZ0_9LACT</name>
<dbReference type="AlphaFoldDB" id="A0A2A5RYZ0"/>
<dbReference type="PIRSF" id="PIRSF021287">
    <property type="entry name" value="Biofilm_formation_YmcA"/>
    <property type="match status" value="1"/>
</dbReference>
<dbReference type="STRING" id="1348632.GCA_001591745_01198"/>
<dbReference type="InterPro" id="IPR010368">
    <property type="entry name" value="Com_YlbF"/>
</dbReference>
<dbReference type="SUPFAM" id="SSF158622">
    <property type="entry name" value="YheA/YmcA-like"/>
    <property type="match status" value="1"/>
</dbReference>
<dbReference type="EMBL" id="JXJX01000008">
    <property type="protein sequence ID" value="PCS06461.1"/>
    <property type="molecule type" value="Genomic_DNA"/>
</dbReference>
<dbReference type="Gene3D" id="1.20.1500.10">
    <property type="entry name" value="YheA/YmcA-like"/>
    <property type="match status" value="1"/>
</dbReference>
<dbReference type="InterPro" id="IPR016783">
    <property type="entry name" value="Biofilm_formation_YmcA"/>
</dbReference>
<dbReference type="Proteomes" id="UP000242246">
    <property type="component" value="Unassembled WGS sequence"/>
</dbReference>
<reference evidence="1 2" key="1">
    <citation type="submission" date="2014-12" db="EMBL/GenBank/DDBJ databases">
        <title>Draft genome sequences of 10 type strains of Lactococcus.</title>
        <authorList>
            <person name="Sun Z."/>
            <person name="Zhong Z."/>
            <person name="Liu W."/>
            <person name="Zhang W."/>
            <person name="Zhang H."/>
        </authorList>
    </citation>
    <scope>NUCLEOTIDE SEQUENCE [LARGE SCALE GENOMIC DNA]</scope>
    <source>
        <strain evidence="1 2">DSM 20686</strain>
    </source>
</reference>
<evidence type="ECO:0000313" key="1">
    <source>
        <dbReference type="EMBL" id="PCS06461.1"/>
    </source>
</evidence>
<dbReference type="Pfam" id="PF06133">
    <property type="entry name" value="Com_YlbF"/>
    <property type="match status" value="1"/>
</dbReference>
<sequence length="102" mass="11949">MAKHPTVIDFQTAESLLKNSTELYTLEVEMKALAKDAILYKKIGKERAYQETIERSKVIEAQLNDEPILIDYRRKLTAVTELLQYLLQNLETQINEELHREN</sequence>
<keyword evidence="2" id="KW-1185">Reference proteome</keyword>
<protein>
    <submittedName>
        <fullName evidence="1">Uncharacterized protein</fullName>
    </submittedName>
</protein>
<proteinExistence type="predicted"/>
<accession>A0A2A5RYZ0</accession>
<evidence type="ECO:0000313" key="2">
    <source>
        <dbReference type="Proteomes" id="UP000242246"/>
    </source>
</evidence>